<sequence length="177" mass="19594">MLALQITPKPPLSQWPQALAASEDQTRKAAVRALNKTARWLRTQVTRDTARSLDVKVGAVRPGLVLLRARNSRPEAGVALAKTAGVIKAAALGTPRQTARGVQVGRRHWDHAFLADMPNGHQGVFRRRGKARLPIQEVQLVVTGRMANVMEDLSDGPALRHFETLFQRELRYLSRVA</sequence>
<organism evidence="1 2">
    <name type="scientific">Marinobacter lutaoensis</name>
    <dbReference type="NCBI Taxonomy" id="135739"/>
    <lineage>
        <taxon>Bacteria</taxon>
        <taxon>Pseudomonadati</taxon>
        <taxon>Pseudomonadota</taxon>
        <taxon>Gammaproteobacteria</taxon>
        <taxon>Pseudomonadales</taxon>
        <taxon>Marinobacteraceae</taxon>
        <taxon>Marinobacter</taxon>
    </lineage>
</organism>
<dbReference type="Pfam" id="PF06763">
    <property type="entry name" value="Minor_tail_Z"/>
    <property type="match status" value="1"/>
</dbReference>
<gene>
    <name evidence="1" type="ORF">BTO32_11390</name>
</gene>
<evidence type="ECO:0000313" key="2">
    <source>
        <dbReference type="Proteomes" id="UP000189339"/>
    </source>
</evidence>
<dbReference type="AlphaFoldDB" id="A0A1V2DRL7"/>
<keyword evidence="2" id="KW-1185">Reference proteome</keyword>
<dbReference type="InterPro" id="IPR010633">
    <property type="entry name" value="Phage_lambda_GpZ"/>
</dbReference>
<name>A0A1V2DRL7_9GAMM</name>
<proteinExistence type="predicted"/>
<protein>
    <recommendedName>
        <fullName evidence="3">Phage tail protein</fullName>
    </recommendedName>
</protein>
<dbReference type="EMBL" id="MSCW01000007">
    <property type="protein sequence ID" value="ONF43282.1"/>
    <property type="molecule type" value="Genomic_DNA"/>
</dbReference>
<evidence type="ECO:0000313" key="1">
    <source>
        <dbReference type="EMBL" id="ONF43282.1"/>
    </source>
</evidence>
<evidence type="ECO:0008006" key="3">
    <source>
        <dbReference type="Google" id="ProtNLM"/>
    </source>
</evidence>
<dbReference type="STRING" id="135739.BTO32_11390"/>
<dbReference type="Proteomes" id="UP000189339">
    <property type="component" value="Unassembled WGS sequence"/>
</dbReference>
<dbReference type="OrthoDB" id="9086880at2"/>
<reference evidence="1 2" key="1">
    <citation type="submission" date="2016-12" db="EMBL/GenBank/DDBJ databases">
        <title>Marinobacter lutaoensis whole genome sequencing.</title>
        <authorList>
            <person name="Verma A."/>
            <person name="Krishnamurthi S."/>
        </authorList>
    </citation>
    <scope>NUCLEOTIDE SEQUENCE [LARGE SCALE GENOMIC DNA]</scope>
    <source>
        <strain evidence="1 2">T5054</strain>
    </source>
</reference>
<comment type="caution">
    <text evidence="1">The sequence shown here is derived from an EMBL/GenBank/DDBJ whole genome shotgun (WGS) entry which is preliminary data.</text>
</comment>
<dbReference type="RefSeq" id="WP_076724753.1">
    <property type="nucleotide sequence ID" value="NZ_MSCW01000007.1"/>
</dbReference>
<accession>A0A1V2DRL7</accession>